<keyword evidence="6 8" id="KW-1133">Transmembrane helix</keyword>
<evidence type="ECO:0000256" key="4">
    <source>
        <dbReference type="ARBA" id="ARBA00022679"/>
    </source>
</evidence>
<evidence type="ECO:0000313" key="10">
    <source>
        <dbReference type="EMBL" id="CEM19255.1"/>
    </source>
</evidence>
<evidence type="ECO:0000259" key="9">
    <source>
        <dbReference type="Pfam" id="PF13813"/>
    </source>
</evidence>
<dbReference type="InterPro" id="IPR044851">
    <property type="entry name" value="Wax_synthase"/>
</dbReference>
<evidence type="ECO:0000256" key="5">
    <source>
        <dbReference type="ARBA" id="ARBA00022692"/>
    </source>
</evidence>
<dbReference type="Proteomes" id="UP000041254">
    <property type="component" value="Unassembled WGS sequence"/>
</dbReference>
<dbReference type="InParanoid" id="A0A0G4FW96"/>
<dbReference type="GO" id="GO:0008374">
    <property type="term" value="F:O-acyltransferase activity"/>
    <property type="evidence" value="ECO:0007669"/>
    <property type="project" value="InterPro"/>
</dbReference>
<evidence type="ECO:0000256" key="7">
    <source>
        <dbReference type="ARBA" id="ARBA00023136"/>
    </source>
</evidence>
<feature type="transmembrane region" description="Helical" evidence="8">
    <location>
        <begin position="228"/>
        <end position="251"/>
    </location>
</feature>
<comment type="subcellular location">
    <subcellularLocation>
        <location evidence="1">Membrane</location>
        <topology evidence="1">Multi-pass membrane protein</topology>
    </subcellularLocation>
</comment>
<sequence length="299" mass="33036">MLPHEARSHLKLTDYTLGFLWFFLPISRRKAAEGGDHLARSRPAWLLDTATLAVGALAKQSIAAMSEEWLVGCLEGVEGGGNALRSDYWLTLQFMLIWAVNLFSMTFVQDMQMALVSLLSLDRYEMLPFNDWAITSTSLREFWGRRYNRLVSTLLHQSVFTPLKEQPGLSSAGAAMAAFLVSGLLHMHVAVVTFSASPFPALMFFVLNGVGCYLEARLKLDKRLPAPVGMLLTHAVLLGLSPLYPALFVYAGPQMHQWVENDDLPAGYIGEQYSNGEGTLAADDMLTAKEIAVYEVKSG</sequence>
<dbReference type="PANTHER" id="PTHR31595:SF57">
    <property type="entry name" value="OS04G0481900 PROTEIN"/>
    <property type="match status" value="1"/>
</dbReference>
<reference evidence="10 11" key="1">
    <citation type="submission" date="2014-11" db="EMBL/GenBank/DDBJ databases">
        <authorList>
            <person name="Zhu J."/>
            <person name="Qi W."/>
            <person name="Song R."/>
        </authorList>
    </citation>
    <scope>NUCLEOTIDE SEQUENCE [LARGE SCALE GENOMIC DNA]</scope>
</reference>
<keyword evidence="5 8" id="KW-0812">Transmembrane</keyword>
<evidence type="ECO:0000256" key="3">
    <source>
        <dbReference type="ARBA" id="ARBA00007282"/>
    </source>
</evidence>
<protein>
    <recommendedName>
        <fullName evidence="9">Wax synthase domain-containing protein</fullName>
    </recommendedName>
</protein>
<keyword evidence="4" id="KW-0808">Transferase</keyword>
<dbReference type="PANTHER" id="PTHR31595">
    <property type="entry name" value="LONG-CHAIN-ALCOHOL O-FATTY-ACYLTRANSFERASE 3-RELATED"/>
    <property type="match status" value="1"/>
</dbReference>
<keyword evidence="11" id="KW-1185">Reference proteome</keyword>
<comment type="similarity">
    <text evidence="3">Belongs to the wax synthase family.</text>
</comment>
<dbReference type="VEuPathDB" id="CryptoDB:Vbra_16340"/>
<dbReference type="AlphaFoldDB" id="A0A0G4FW96"/>
<dbReference type="GO" id="GO:0016020">
    <property type="term" value="C:membrane"/>
    <property type="evidence" value="ECO:0007669"/>
    <property type="project" value="UniProtKB-SubCell"/>
</dbReference>
<feature type="domain" description="Wax synthase" evidence="9">
    <location>
        <begin position="134"/>
        <end position="207"/>
    </location>
</feature>
<dbReference type="Pfam" id="PF13813">
    <property type="entry name" value="MBOAT_2"/>
    <property type="match status" value="1"/>
</dbReference>
<evidence type="ECO:0000256" key="6">
    <source>
        <dbReference type="ARBA" id="ARBA00022989"/>
    </source>
</evidence>
<dbReference type="EMBL" id="CDMY01000510">
    <property type="protein sequence ID" value="CEM19255.1"/>
    <property type="molecule type" value="Genomic_DNA"/>
</dbReference>
<dbReference type="InterPro" id="IPR032805">
    <property type="entry name" value="Wax_synthase_dom"/>
</dbReference>
<accession>A0A0G4FW96</accession>
<dbReference type="GO" id="GO:0006629">
    <property type="term" value="P:lipid metabolic process"/>
    <property type="evidence" value="ECO:0007669"/>
    <property type="project" value="InterPro"/>
</dbReference>
<evidence type="ECO:0000256" key="8">
    <source>
        <dbReference type="SAM" id="Phobius"/>
    </source>
</evidence>
<dbReference type="OMA" id="RRICCEW"/>
<evidence type="ECO:0000256" key="2">
    <source>
        <dbReference type="ARBA" id="ARBA00005179"/>
    </source>
</evidence>
<keyword evidence="7 8" id="KW-0472">Membrane</keyword>
<gene>
    <name evidence="10" type="ORF">Vbra_16340</name>
</gene>
<evidence type="ECO:0000313" key="11">
    <source>
        <dbReference type="Proteomes" id="UP000041254"/>
    </source>
</evidence>
<dbReference type="STRING" id="1169540.A0A0G4FW96"/>
<proteinExistence type="inferred from homology"/>
<organism evidence="10 11">
    <name type="scientific">Vitrella brassicaformis (strain CCMP3155)</name>
    <dbReference type="NCBI Taxonomy" id="1169540"/>
    <lineage>
        <taxon>Eukaryota</taxon>
        <taxon>Sar</taxon>
        <taxon>Alveolata</taxon>
        <taxon>Colpodellida</taxon>
        <taxon>Vitrellaceae</taxon>
        <taxon>Vitrella</taxon>
    </lineage>
</organism>
<evidence type="ECO:0000256" key="1">
    <source>
        <dbReference type="ARBA" id="ARBA00004141"/>
    </source>
</evidence>
<dbReference type="OrthoDB" id="419436at2759"/>
<comment type="pathway">
    <text evidence="2">Secondary metabolite biosynthesis.</text>
</comment>
<name>A0A0G4FW96_VITBC</name>